<keyword evidence="2" id="KW-1185">Reference proteome</keyword>
<accession>A0A1S8DJD6</accession>
<organism evidence="1 2">
    <name type="scientific">Halopseudomonas pachastrellae</name>
    <dbReference type="NCBI Taxonomy" id="254161"/>
    <lineage>
        <taxon>Bacteria</taxon>
        <taxon>Pseudomonadati</taxon>
        <taxon>Pseudomonadota</taxon>
        <taxon>Gammaproteobacteria</taxon>
        <taxon>Pseudomonadales</taxon>
        <taxon>Pseudomonadaceae</taxon>
        <taxon>Halopseudomonas</taxon>
    </lineage>
</organism>
<evidence type="ECO:0000313" key="1">
    <source>
        <dbReference type="EMBL" id="ONM45528.1"/>
    </source>
</evidence>
<dbReference type="AlphaFoldDB" id="A0A1S8DJD6"/>
<evidence type="ECO:0000313" key="2">
    <source>
        <dbReference type="Proteomes" id="UP000242847"/>
    </source>
</evidence>
<dbReference type="EMBL" id="MUBC01000003">
    <property type="protein sequence ID" value="ONM45528.1"/>
    <property type="molecule type" value="Genomic_DNA"/>
</dbReference>
<name>A0A1S8DJD6_9GAMM</name>
<sequence>MARRWCLVEQDEQLDLFVEDSRHVHLVDINLRLDVPRERTLCADLLPSRPIYRELTRADLRTLCPACVRLADQARAAGQRRTVSRSRSEAAPVQQFDLNMMLSGS</sequence>
<proteinExistence type="predicted"/>
<reference evidence="1 2" key="1">
    <citation type="submission" date="2017-01" db="EMBL/GenBank/DDBJ databases">
        <title>Draft genome sequence of Pseudomonas pachastrellae type strain CCUG 46540T from a deep sea.</title>
        <authorList>
            <person name="Gomila M."/>
            <person name="Mulet M."/>
            <person name="Lalucat J."/>
            <person name="Garcia-Valdes E."/>
        </authorList>
    </citation>
    <scope>NUCLEOTIDE SEQUENCE [LARGE SCALE GENOMIC DNA]</scope>
    <source>
        <strain evidence="1 2">CCUG 46540</strain>
    </source>
</reference>
<dbReference type="STRING" id="254161.SAMN05216256_110105"/>
<gene>
    <name evidence="1" type="ORF">BXT89_02315</name>
</gene>
<dbReference type="Proteomes" id="UP000242847">
    <property type="component" value="Unassembled WGS sequence"/>
</dbReference>
<protein>
    <submittedName>
        <fullName evidence="1">Uncharacterized protein</fullName>
    </submittedName>
</protein>
<comment type="caution">
    <text evidence="1">The sequence shown here is derived from an EMBL/GenBank/DDBJ whole genome shotgun (WGS) entry which is preliminary data.</text>
</comment>